<dbReference type="InterPro" id="IPR013783">
    <property type="entry name" value="Ig-like_fold"/>
</dbReference>
<feature type="transmembrane region" description="Helical" evidence="10">
    <location>
        <begin position="34"/>
        <end position="57"/>
    </location>
</feature>
<evidence type="ECO:0000313" key="12">
    <source>
        <dbReference type="Proteomes" id="UP000515152"/>
    </source>
</evidence>
<evidence type="ECO:0000256" key="10">
    <source>
        <dbReference type="SAM" id="Phobius"/>
    </source>
</evidence>
<keyword evidence="13" id="KW-0675">Receptor</keyword>
<dbReference type="RefSeq" id="XP_031443217.1">
    <property type="nucleotide sequence ID" value="XM_031587357.2"/>
</dbReference>
<dbReference type="GO" id="GO:0060097">
    <property type="term" value="P:cytoskeletal rearrangement involved in phagocytosis, engulfment"/>
    <property type="evidence" value="ECO:0007669"/>
    <property type="project" value="TreeGrafter"/>
</dbReference>
<comment type="subcellular location">
    <subcellularLocation>
        <location evidence="1">Membrane</location>
        <topology evidence="1">Single-pass type I membrane protein</topology>
    </subcellularLocation>
</comment>
<dbReference type="InterPro" id="IPR007110">
    <property type="entry name" value="Ig-like_dom"/>
</dbReference>
<feature type="transmembrane region" description="Helical" evidence="10">
    <location>
        <begin position="209"/>
        <end position="230"/>
    </location>
</feature>
<dbReference type="KEGG" id="char:105913082"/>
<evidence type="ECO:0000256" key="3">
    <source>
        <dbReference type="ARBA" id="ARBA00022729"/>
    </source>
</evidence>
<evidence type="ECO:0000256" key="5">
    <source>
        <dbReference type="ARBA" id="ARBA00023136"/>
    </source>
</evidence>
<evidence type="ECO:0000256" key="9">
    <source>
        <dbReference type="ARBA" id="ARBA00038203"/>
    </source>
</evidence>
<dbReference type="OrthoDB" id="434099at2759"/>
<dbReference type="Proteomes" id="UP000515152">
    <property type="component" value="Chromosome 20"/>
</dbReference>
<keyword evidence="3" id="KW-0732">Signal</keyword>
<evidence type="ECO:0000256" key="6">
    <source>
        <dbReference type="ARBA" id="ARBA00023157"/>
    </source>
</evidence>
<accession>A0A6P8H6C2</accession>
<evidence type="ECO:0000256" key="2">
    <source>
        <dbReference type="ARBA" id="ARBA00022692"/>
    </source>
</evidence>
<dbReference type="FunFam" id="2.60.40.10:FF:000774">
    <property type="entry name" value="Hepatitis A virus cellular receptor 1"/>
    <property type="match status" value="1"/>
</dbReference>
<feature type="domain" description="Ig-like" evidence="11">
    <location>
        <begin position="58"/>
        <end position="141"/>
    </location>
</feature>
<dbReference type="PROSITE" id="PS50835">
    <property type="entry name" value="IG_LIKE"/>
    <property type="match status" value="1"/>
</dbReference>
<dbReference type="GO" id="GO:0016020">
    <property type="term" value="C:membrane"/>
    <property type="evidence" value="ECO:0007669"/>
    <property type="project" value="UniProtKB-SubCell"/>
</dbReference>
<keyword evidence="8" id="KW-0393">Immunoglobulin domain</keyword>
<evidence type="ECO:0000256" key="7">
    <source>
        <dbReference type="ARBA" id="ARBA00023180"/>
    </source>
</evidence>
<comment type="similarity">
    <text evidence="9">Belongs to the immunoglobulin superfamily. TIM family.</text>
</comment>
<dbReference type="PANTHER" id="PTHR46608">
    <property type="entry name" value="T-CELL IMMUNOGLOBULIN AND MUCIN DOMAIN-CONTAINING PROTEIN 4"/>
    <property type="match status" value="1"/>
</dbReference>
<evidence type="ECO:0000256" key="4">
    <source>
        <dbReference type="ARBA" id="ARBA00022989"/>
    </source>
</evidence>
<evidence type="ECO:0000259" key="11">
    <source>
        <dbReference type="PROSITE" id="PS50835"/>
    </source>
</evidence>
<evidence type="ECO:0000256" key="8">
    <source>
        <dbReference type="ARBA" id="ARBA00023319"/>
    </source>
</evidence>
<keyword evidence="5 10" id="KW-0472">Membrane</keyword>
<name>A0A6P8H6C2_CLUHA</name>
<dbReference type="GeneID" id="105913082"/>
<keyword evidence="7" id="KW-0325">Glycoprotein</keyword>
<dbReference type="Gene3D" id="2.60.40.10">
    <property type="entry name" value="Immunoglobulins"/>
    <property type="match status" value="1"/>
</dbReference>
<dbReference type="SUPFAM" id="SSF48726">
    <property type="entry name" value="Immunoglobulin"/>
    <property type="match status" value="1"/>
</dbReference>
<dbReference type="SMART" id="SM00409">
    <property type="entry name" value="IG"/>
    <property type="match status" value="1"/>
</dbReference>
<keyword evidence="2 10" id="KW-0812">Transmembrane</keyword>
<evidence type="ECO:0000313" key="13">
    <source>
        <dbReference type="RefSeq" id="XP_031443217.1"/>
    </source>
</evidence>
<dbReference type="InterPro" id="IPR036179">
    <property type="entry name" value="Ig-like_dom_sf"/>
</dbReference>
<dbReference type="GO" id="GO:0043277">
    <property type="term" value="P:apoptotic cell clearance"/>
    <property type="evidence" value="ECO:0007669"/>
    <property type="project" value="TreeGrafter"/>
</dbReference>
<dbReference type="PANTHER" id="PTHR46608:SF3">
    <property type="entry name" value="T-CELL IMMUNOGLOBULIN AND MUCIN DOMAIN-CONTAINING PROTEIN 4"/>
    <property type="match status" value="1"/>
</dbReference>
<dbReference type="AlphaFoldDB" id="A0A6P8H6C2"/>
<keyword evidence="6" id="KW-1015">Disulfide bond</keyword>
<keyword evidence="4 10" id="KW-1133">Transmembrane helix</keyword>
<proteinExistence type="inferred from homology"/>
<sequence>MSLVTTGRPHLSQFREKKEVGNALSVATGTMSGFFLTCYFFLLIFFGVQSITVVGLVGQTVTLSCKYNTNTHHITSTCWGRGKVPWSRCADPLLSTNDGGRVTYRESERYQLHGRVKEGDVSLSIQNVEENDSGIYGCRVELPGWFNDLKINIRLTIIKAPDSLTSVSTPLVLPTASFDEHPAITEDYDEPVVNSVHSKENTLFWPQNIVRMAVVIIMTVATPVFIYAGLTTLLKKKSNEGTAP</sequence>
<dbReference type="Pfam" id="PF07686">
    <property type="entry name" value="V-set"/>
    <property type="match status" value="1"/>
</dbReference>
<evidence type="ECO:0000256" key="1">
    <source>
        <dbReference type="ARBA" id="ARBA00004479"/>
    </source>
</evidence>
<organism evidence="12 13">
    <name type="scientific">Clupea harengus</name>
    <name type="common">Atlantic herring</name>
    <dbReference type="NCBI Taxonomy" id="7950"/>
    <lineage>
        <taxon>Eukaryota</taxon>
        <taxon>Metazoa</taxon>
        <taxon>Chordata</taxon>
        <taxon>Craniata</taxon>
        <taxon>Vertebrata</taxon>
        <taxon>Euteleostomi</taxon>
        <taxon>Actinopterygii</taxon>
        <taxon>Neopterygii</taxon>
        <taxon>Teleostei</taxon>
        <taxon>Clupei</taxon>
        <taxon>Clupeiformes</taxon>
        <taxon>Clupeoidei</taxon>
        <taxon>Clupeidae</taxon>
        <taxon>Clupea</taxon>
    </lineage>
</organism>
<dbReference type="InterPro" id="IPR003599">
    <property type="entry name" value="Ig_sub"/>
</dbReference>
<keyword evidence="12" id="KW-1185">Reference proteome</keyword>
<protein>
    <submittedName>
        <fullName evidence="13">Hepatitis A virus cellular receptor 1 homolog isoform X1</fullName>
    </submittedName>
</protein>
<dbReference type="InterPro" id="IPR013106">
    <property type="entry name" value="Ig_V-set"/>
</dbReference>
<gene>
    <name evidence="13" type="primary">LOC105913082</name>
</gene>
<dbReference type="GO" id="GO:0001786">
    <property type="term" value="F:phosphatidylserine binding"/>
    <property type="evidence" value="ECO:0007669"/>
    <property type="project" value="TreeGrafter"/>
</dbReference>
<reference evidence="13" key="1">
    <citation type="submission" date="2025-08" db="UniProtKB">
        <authorList>
            <consortium name="RefSeq"/>
        </authorList>
    </citation>
    <scope>IDENTIFICATION</scope>
</reference>